<dbReference type="GO" id="GO:0016831">
    <property type="term" value="F:carboxy-lyase activity"/>
    <property type="evidence" value="ECO:0007669"/>
    <property type="project" value="UniProtKB-KW"/>
</dbReference>
<dbReference type="InterPro" id="IPR002129">
    <property type="entry name" value="PyrdxlP-dep_de-COase"/>
</dbReference>
<evidence type="ECO:0000256" key="2">
    <source>
        <dbReference type="ARBA" id="ARBA00022793"/>
    </source>
</evidence>
<name>A0ABD5WKB4_9EURY</name>
<dbReference type="PANTHER" id="PTHR11999">
    <property type="entry name" value="GROUP II PYRIDOXAL-5-PHOSPHATE DECARBOXYLASE"/>
    <property type="match status" value="1"/>
</dbReference>
<dbReference type="Proteomes" id="UP001596407">
    <property type="component" value="Unassembled WGS sequence"/>
</dbReference>
<comment type="similarity">
    <text evidence="5">Belongs to the group II decarboxylase family.</text>
</comment>
<organism evidence="7 8">
    <name type="scientific">Halorussus caseinilyticus</name>
    <dbReference type="NCBI Taxonomy" id="3034025"/>
    <lineage>
        <taxon>Archaea</taxon>
        <taxon>Methanobacteriati</taxon>
        <taxon>Methanobacteriota</taxon>
        <taxon>Stenosarchaea group</taxon>
        <taxon>Halobacteria</taxon>
        <taxon>Halobacteriales</taxon>
        <taxon>Haladaptataceae</taxon>
        <taxon>Halorussus</taxon>
    </lineage>
</organism>
<comment type="cofactor">
    <cofactor evidence="1 5">
        <name>pyridoxal 5'-phosphate</name>
        <dbReference type="ChEBI" id="CHEBI:597326"/>
    </cofactor>
</comment>
<dbReference type="Gene3D" id="3.40.640.10">
    <property type="entry name" value="Type I PLP-dependent aspartate aminotransferase-like (Major domain)"/>
    <property type="match status" value="1"/>
</dbReference>
<dbReference type="EMBL" id="JBHSZH010000003">
    <property type="protein sequence ID" value="MFC7079305.1"/>
    <property type="molecule type" value="Genomic_DNA"/>
</dbReference>
<keyword evidence="8" id="KW-1185">Reference proteome</keyword>
<dbReference type="Gene3D" id="3.90.1150.170">
    <property type="match status" value="1"/>
</dbReference>
<comment type="caution">
    <text evidence="7">The sequence shown here is derived from an EMBL/GenBank/DDBJ whole genome shotgun (WGS) entry which is preliminary data.</text>
</comment>
<evidence type="ECO:0000256" key="1">
    <source>
        <dbReference type="ARBA" id="ARBA00001933"/>
    </source>
</evidence>
<dbReference type="InterPro" id="IPR015421">
    <property type="entry name" value="PyrdxlP-dep_Trfase_major"/>
</dbReference>
<dbReference type="Pfam" id="PF00282">
    <property type="entry name" value="Pyridoxal_deC"/>
    <property type="match status" value="1"/>
</dbReference>
<dbReference type="InterPro" id="IPR015424">
    <property type="entry name" value="PyrdxlP-dep_Trfase"/>
</dbReference>
<evidence type="ECO:0000256" key="5">
    <source>
        <dbReference type="RuleBase" id="RU000382"/>
    </source>
</evidence>
<reference evidence="7 8" key="1">
    <citation type="journal article" date="2019" name="Int. J. Syst. Evol. Microbiol.">
        <title>The Global Catalogue of Microorganisms (GCM) 10K type strain sequencing project: providing services to taxonomists for standard genome sequencing and annotation.</title>
        <authorList>
            <consortium name="The Broad Institute Genomics Platform"/>
            <consortium name="The Broad Institute Genome Sequencing Center for Infectious Disease"/>
            <person name="Wu L."/>
            <person name="Ma J."/>
        </authorList>
    </citation>
    <scope>NUCLEOTIDE SEQUENCE [LARGE SCALE GENOMIC DNA]</scope>
    <source>
        <strain evidence="7 8">DT72</strain>
    </source>
</reference>
<dbReference type="RefSeq" id="WP_382208808.1">
    <property type="nucleotide sequence ID" value="NZ_JBHSZH010000003.1"/>
</dbReference>
<dbReference type="AlphaFoldDB" id="A0ABD5WKB4"/>
<proteinExistence type="inferred from homology"/>
<dbReference type="PANTHER" id="PTHR11999:SF70">
    <property type="entry name" value="MIP05841P"/>
    <property type="match status" value="1"/>
</dbReference>
<feature type="region of interest" description="Disordered" evidence="6">
    <location>
        <begin position="200"/>
        <end position="254"/>
    </location>
</feature>
<dbReference type="PRINTS" id="PR00800">
    <property type="entry name" value="YHDCRBOXLASE"/>
</dbReference>
<keyword evidence="3 5" id="KW-0663">Pyridoxal phosphate</keyword>
<accession>A0ABD5WKB4</accession>
<feature type="compositionally biased region" description="Low complexity" evidence="6">
    <location>
        <begin position="225"/>
        <end position="241"/>
    </location>
</feature>
<keyword evidence="4 5" id="KW-0456">Lyase</keyword>
<evidence type="ECO:0000256" key="4">
    <source>
        <dbReference type="ARBA" id="ARBA00023239"/>
    </source>
</evidence>
<evidence type="ECO:0000256" key="3">
    <source>
        <dbReference type="ARBA" id="ARBA00022898"/>
    </source>
</evidence>
<evidence type="ECO:0000256" key="6">
    <source>
        <dbReference type="SAM" id="MobiDB-lite"/>
    </source>
</evidence>
<protein>
    <submittedName>
        <fullName evidence="7">Pyridoxal phosphate-dependent decarboxylase family protein</fullName>
    </submittedName>
</protein>
<feature type="compositionally biased region" description="Polar residues" evidence="6">
    <location>
        <begin position="242"/>
        <end position="254"/>
    </location>
</feature>
<keyword evidence="2" id="KW-0210">Decarboxylase</keyword>
<sequence>MIQEAAERVLDHLEGVPDGPAANLDGAHEKAAELREPLPEEPTAYDDLLDTLFEEAIVHSSTNVHPGYMAYTPGGGLFHAALADFVADATNRYVGTWFAAPALVALETNVVNWFCEIMGYPDESFGLLTSGGSMANLVATITARRERLDDDFLDGIIYTSDQSHHSVSKATVLAGFPPENVRSIETDERFRMDVDALESAIEEDRDAGKDPSSSSGPRARRTRARWTTSRPSRTSVTERTSGFTPTVPTAGSSR</sequence>
<evidence type="ECO:0000313" key="7">
    <source>
        <dbReference type="EMBL" id="MFC7079305.1"/>
    </source>
</evidence>
<dbReference type="SUPFAM" id="SSF53383">
    <property type="entry name" value="PLP-dependent transferases"/>
    <property type="match status" value="1"/>
</dbReference>
<gene>
    <name evidence="7" type="ORF">ACFQJ6_03215</name>
</gene>
<evidence type="ECO:0000313" key="8">
    <source>
        <dbReference type="Proteomes" id="UP001596407"/>
    </source>
</evidence>
<dbReference type="InterPro" id="IPR010977">
    <property type="entry name" value="Aromatic_deC"/>
</dbReference>